<accession>A0A1F8F7F2</accession>
<name>A0A1F8F7F2_9BACT</name>
<feature type="compositionally biased region" description="Polar residues" evidence="1">
    <location>
        <begin position="48"/>
        <end position="63"/>
    </location>
</feature>
<evidence type="ECO:0000256" key="1">
    <source>
        <dbReference type="SAM" id="MobiDB-lite"/>
    </source>
</evidence>
<sequence>MDQQLTKIPMEKRKMYILAGVVVIAVASLLAVYFFLLRGEPANVGDNALQQTSGSAESITDSATEGVLEIDTNPMKNAPDTNPVTKTNPYSNTKTNPFE</sequence>
<keyword evidence="2" id="KW-1133">Transmembrane helix</keyword>
<feature type="compositionally biased region" description="Polar residues" evidence="1">
    <location>
        <begin position="79"/>
        <end position="99"/>
    </location>
</feature>
<evidence type="ECO:0000313" key="4">
    <source>
        <dbReference type="Proteomes" id="UP000178908"/>
    </source>
</evidence>
<keyword evidence="2" id="KW-0472">Membrane</keyword>
<evidence type="ECO:0000313" key="3">
    <source>
        <dbReference type="EMBL" id="OGN09091.1"/>
    </source>
</evidence>
<keyword evidence="2" id="KW-0812">Transmembrane</keyword>
<proteinExistence type="predicted"/>
<evidence type="ECO:0000256" key="2">
    <source>
        <dbReference type="SAM" id="Phobius"/>
    </source>
</evidence>
<dbReference type="EMBL" id="MGJO01000032">
    <property type="protein sequence ID" value="OGN09091.1"/>
    <property type="molecule type" value="Genomic_DNA"/>
</dbReference>
<dbReference type="AlphaFoldDB" id="A0A1F8F7F2"/>
<feature type="transmembrane region" description="Helical" evidence="2">
    <location>
        <begin position="15"/>
        <end position="36"/>
    </location>
</feature>
<comment type="caution">
    <text evidence="3">The sequence shown here is derived from an EMBL/GenBank/DDBJ whole genome shotgun (WGS) entry which is preliminary data.</text>
</comment>
<reference evidence="3 4" key="1">
    <citation type="journal article" date="2016" name="Nat. Commun.">
        <title>Thousands of microbial genomes shed light on interconnected biogeochemical processes in an aquifer system.</title>
        <authorList>
            <person name="Anantharaman K."/>
            <person name="Brown C.T."/>
            <person name="Hug L.A."/>
            <person name="Sharon I."/>
            <person name="Castelle C.J."/>
            <person name="Probst A.J."/>
            <person name="Thomas B.C."/>
            <person name="Singh A."/>
            <person name="Wilkins M.J."/>
            <person name="Karaoz U."/>
            <person name="Brodie E.L."/>
            <person name="Williams K.H."/>
            <person name="Hubbard S.S."/>
            <person name="Banfield J.F."/>
        </authorList>
    </citation>
    <scope>NUCLEOTIDE SEQUENCE [LARGE SCALE GENOMIC DNA]</scope>
</reference>
<feature type="region of interest" description="Disordered" evidence="1">
    <location>
        <begin position="48"/>
        <end position="99"/>
    </location>
</feature>
<protein>
    <submittedName>
        <fullName evidence="3">Uncharacterized protein</fullName>
    </submittedName>
</protein>
<gene>
    <name evidence="3" type="ORF">A3C61_03870</name>
</gene>
<dbReference type="Proteomes" id="UP000178908">
    <property type="component" value="Unassembled WGS sequence"/>
</dbReference>
<organism evidence="3 4">
    <name type="scientific">Candidatus Yanofskybacteria bacterium RIFCSPHIGHO2_02_FULL_39_10</name>
    <dbReference type="NCBI Taxonomy" id="1802674"/>
    <lineage>
        <taxon>Bacteria</taxon>
        <taxon>Candidatus Yanofskyibacteriota</taxon>
    </lineage>
</organism>